<dbReference type="PATRIC" id="fig|1056511.3.peg.358"/>
<evidence type="ECO:0000313" key="2">
    <source>
        <dbReference type="Proteomes" id="UP000011134"/>
    </source>
</evidence>
<protein>
    <submittedName>
        <fullName evidence="1">Uncharacterized protein</fullName>
    </submittedName>
</protein>
<dbReference type="AlphaFoldDB" id="L8JGJ2"/>
<keyword evidence="2" id="KW-1185">Reference proteome</keyword>
<sequence>MTIVSMKVSAESKPYSNTCQGEKHQLTIYQKRTIYQKLTIVQE</sequence>
<accession>L8JGJ2</accession>
<proteinExistence type="predicted"/>
<name>L8JGJ2_9GAMM</name>
<dbReference type="Proteomes" id="UP000011134">
    <property type="component" value="Unassembled WGS sequence"/>
</dbReference>
<comment type="caution">
    <text evidence="1">The sequence shown here is derived from an EMBL/GenBank/DDBJ whole genome shotgun (WGS) entry which is preliminary data.</text>
</comment>
<dbReference type="EMBL" id="AMZO01000002">
    <property type="protein sequence ID" value="ELR67358.1"/>
    <property type="molecule type" value="Genomic_DNA"/>
</dbReference>
<evidence type="ECO:0000313" key="1">
    <source>
        <dbReference type="EMBL" id="ELR67358.1"/>
    </source>
</evidence>
<organism evidence="1 2">
    <name type="scientific">Photobacterium marinum</name>
    <dbReference type="NCBI Taxonomy" id="1056511"/>
    <lineage>
        <taxon>Bacteria</taxon>
        <taxon>Pseudomonadati</taxon>
        <taxon>Pseudomonadota</taxon>
        <taxon>Gammaproteobacteria</taxon>
        <taxon>Vibrionales</taxon>
        <taxon>Vibrionaceae</taxon>
        <taxon>Photobacterium</taxon>
    </lineage>
</organism>
<gene>
    <name evidence="1" type="ORF">C942_01286</name>
</gene>
<reference evidence="1 2" key="1">
    <citation type="submission" date="2012-12" db="EMBL/GenBank/DDBJ databases">
        <title>Genome Assembly of Photobacterium sp. AK15.</title>
        <authorList>
            <person name="Khatri I."/>
            <person name="Vaidya B."/>
            <person name="Srinivas T.N.R."/>
            <person name="Subramanian S."/>
            <person name="Pinnaka A."/>
        </authorList>
    </citation>
    <scope>NUCLEOTIDE SEQUENCE [LARGE SCALE GENOMIC DNA]</scope>
    <source>
        <strain evidence="1 2">AK15</strain>
    </source>
</reference>